<reference evidence="11" key="2">
    <citation type="journal article" date="2021" name="PeerJ">
        <title>Extensive microbial diversity within the chicken gut microbiome revealed by metagenomics and culture.</title>
        <authorList>
            <person name="Gilroy R."/>
            <person name="Ravi A."/>
            <person name="Getino M."/>
            <person name="Pursley I."/>
            <person name="Horton D.L."/>
            <person name="Alikhan N.F."/>
            <person name="Baker D."/>
            <person name="Gharbi K."/>
            <person name="Hall N."/>
            <person name="Watson M."/>
            <person name="Adriaenssens E.M."/>
            <person name="Foster-Nyarko E."/>
            <person name="Jarju S."/>
            <person name="Secka A."/>
            <person name="Antonio M."/>
            <person name="Oren A."/>
            <person name="Chaudhuri R.R."/>
            <person name="La Ragione R."/>
            <person name="Hildebrand F."/>
            <person name="Pallen M.J."/>
        </authorList>
    </citation>
    <scope>NUCLEOTIDE SEQUENCE</scope>
    <source>
        <strain evidence="11">ChiBcec2-4451</strain>
    </source>
</reference>
<evidence type="ECO:0000313" key="12">
    <source>
        <dbReference type="Proteomes" id="UP000886723"/>
    </source>
</evidence>
<dbReference type="CDD" id="cd06261">
    <property type="entry name" value="TM_PBP2"/>
    <property type="match status" value="1"/>
</dbReference>
<keyword evidence="3 9" id="KW-0813">Transport</keyword>
<feature type="transmembrane region" description="Helical" evidence="9">
    <location>
        <begin position="188"/>
        <end position="213"/>
    </location>
</feature>
<evidence type="ECO:0000256" key="3">
    <source>
        <dbReference type="ARBA" id="ARBA00022448"/>
    </source>
</evidence>
<dbReference type="PROSITE" id="PS50928">
    <property type="entry name" value="ABC_TM1"/>
    <property type="match status" value="1"/>
</dbReference>
<evidence type="ECO:0000256" key="6">
    <source>
        <dbReference type="ARBA" id="ARBA00022692"/>
    </source>
</evidence>
<evidence type="ECO:0000256" key="2">
    <source>
        <dbReference type="ARBA" id="ARBA00009047"/>
    </source>
</evidence>
<evidence type="ECO:0000256" key="4">
    <source>
        <dbReference type="ARBA" id="ARBA00022475"/>
    </source>
</evidence>
<evidence type="ECO:0000313" key="11">
    <source>
        <dbReference type="EMBL" id="HIV11637.1"/>
    </source>
</evidence>
<feature type="transmembrane region" description="Helical" evidence="9">
    <location>
        <begin position="144"/>
        <end position="167"/>
    </location>
</feature>
<dbReference type="PANTHER" id="PTHR32243:SF50">
    <property type="entry name" value="MALTOSE_MALTODEXTRIN TRANSPORT SYSTEM PERMEASE PROTEIN MALG"/>
    <property type="match status" value="1"/>
</dbReference>
<dbReference type="Pfam" id="PF00528">
    <property type="entry name" value="BPD_transp_1"/>
    <property type="match status" value="1"/>
</dbReference>
<evidence type="ECO:0000256" key="1">
    <source>
        <dbReference type="ARBA" id="ARBA00004651"/>
    </source>
</evidence>
<dbReference type="Proteomes" id="UP000886723">
    <property type="component" value="Unassembled WGS sequence"/>
</dbReference>
<feature type="transmembrane region" description="Helical" evidence="9">
    <location>
        <begin position="111"/>
        <end position="132"/>
    </location>
</feature>
<reference evidence="11" key="1">
    <citation type="submission" date="2020-10" db="EMBL/GenBank/DDBJ databases">
        <authorList>
            <person name="Gilroy R."/>
        </authorList>
    </citation>
    <scope>NUCLEOTIDE SEQUENCE</scope>
    <source>
        <strain evidence="11">ChiBcec2-4451</strain>
    </source>
</reference>
<comment type="similarity">
    <text evidence="2">Belongs to the binding-protein-dependent transport system permease family. MalFG subfamily.</text>
</comment>
<name>A0A9D1T4V9_9FIRM</name>
<keyword evidence="6 9" id="KW-0812">Transmembrane</keyword>
<evidence type="ECO:0000256" key="8">
    <source>
        <dbReference type="ARBA" id="ARBA00023136"/>
    </source>
</evidence>
<comment type="caution">
    <text evidence="11">The sequence shown here is derived from an EMBL/GenBank/DDBJ whole genome shotgun (WGS) entry which is preliminary data.</text>
</comment>
<dbReference type="EMBL" id="DVON01000019">
    <property type="protein sequence ID" value="HIV11637.1"/>
    <property type="molecule type" value="Genomic_DNA"/>
</dbReference>
<feature type="non-terminal residue" evidence="11">
    <location>
        <position position="217"/>
    </location>
</feature>
<evidence type="ECO:0000256" key="9">
    <source>
        <dbReference type="RuleBase" id="RU363032"/>
    </source>
</evidence>
<dbReference type="SUPFAM" id="SSF161098">
    <property type="entry name" value="MetI-like"/>
    <property type="match status" value="1"/>
</dbReference>
<dbReference type="InterPro" id="IPR000515">
    <property type="entry name" value="MetI-like"/>
</dbReference>
<dbReference type="GO" id="GO:0005886">
    <property type="term" value="C:plasma membrane"/>
    <property type="evidence" value="ECO:0007669"/>
    <property type="project" value="UniProtKB-SubCell"/>
</dbReference>
<evidence type="ECO:0000256" key="7">
    <source>
        <dbReference type="ARBA" id="ARBA00022989"/>
    </source>
</evidence>
<feature type="transmembrane region" description="Helical" evidence="9">
    <location>
        <begin position="72"/>
        <end position="99"/>
    </location>
</feature>
<evidence type="ECO:0000256" key="5">
    <source>
        <dbReference type="ARBA" id="ARBA00022597"/>
    </source>
</evidence>
<organism evidence="11 12">
    <name type="scientific">Candidatus Pullilachnospira stercoravium</name>
    <dbReference type="NCBI Taxonomy" id="2840913"/>
    <lineage>
        <taxon>Bacteria</taxon>
        <taxon>Bacillati</taxon>
        <taxon>Bacillota</taxon>
        <taxon>Clostridia</taxon>
        <taxon>Lachnospirales</taxon>
        <taxon>Lachnospiraceae</taxon>
        <taxon>Lachnospiraceae incertae sedis</taxon>
        <taxon>Candidatus Pullilachnospira</taxon>
    </lineage>
</organism>
<dbReference type="AlphaFoldDB" id="A0A9D1T4V9"/>
<protein>
    <submittedName>
        <fullName evidence="11">Carbohydrate ABC transporter permease</fullName>
    </submittedName>
</protein>
<dbReference type="InterPro" id="IPR050901">
    <property type="entry name" value="BP-dep_ABC_trans_perm"/>
</dbReference>
<keyword evidence="7 9" id="KW-1133">Transmembrane helix</keyword>
<evidence type="ECO:0000259" key="10">
    <source>
        <dbReference type="PROSITE" id="PS50928"/>
    </source>
</evidence>
<proteinExistence type="inferred from homology"/>
<comment type="subcellular location">
    <subcellularLocation>
        <location evidence="1 9">Cell membrane</location>
        <topology evidence="1 9">Multi-pass membrane protein</topology>
    </subcellularLocation>
</comment>
<keyword evidence="8 9" id="KW-0472">Membrane</keyword>
<feature type="transmembrane region" description="Helical" evidence="9">
    <location>
        <begin position="20"/>
        <end position="38"/>
    </location>
</feature>
<dbReference type="GO" id="GO:0055085">
    <property type="term" value="P:transmembrane transport"/>
    <property type="evidence" value="ECO:0007669"/>
    <property type="project" value="InterPro"/>
</dbReference>
<sequence length="217" mass="24520">MMRKKHRNLRRTAVGGVKQLYMILISIFMLFPLLWGLLTSLKPQDEIFTYPPKLFGSLTLENYQWVFEKQNLGMSILVTLGLAACSTVLGVLFATFAAYIFSRYSFTGKGFFMSFVVCPMLIPGLVNLIPLFSVYTKLGMVDKFWGLVLLYLPSVMPFAVMVLLNYLHSVPFTLEEAAMIDGCSRFQLLTKIILPVIVPGVVAVSMISFVTIWNEFI</sequence>
<gene>
    <name evidence="11" type="ORF">IAA63_00665</name>
</gene>
<dbReference type="PANTHER" id="PTHR32243">
    <property type="entry name" value="MALTOSE TRANSPORT SYSTEM PERMEASE-RELATED"/>
    <property type="match status" value="1"/>
</dbReference>
<keyword evidence="4" id="KW-1003">Cell membrane</keyword>
<accession>A0A9D1T4V9</accession>
<feature type="domain" description="ABC transmembrane type-1" evidence="10">
    <location>
        <begin position="76"/>
        <end position="217"/>
    </location>
</feature>
<dbReference type="InterPro" id="IPR035906">
    <property type="entry name" value="MetI-like_sf"/>
</dbReference>
<keyword evidence="5" id="KW-0762">Sugar transport</keyword>
<dbReference type="Gene3D" id="1.10.3720.10">
    <property type="entry name" value="MetI-like"/>
    <property type="match status" value="1"/>
</dbReference>